<gene>
    <name evidence="1" type="ORF">Afe05nite_82210</name>
</gene>
<evidence type="ECO:0000313" key="2">
    <source>
        <dbReference type="Proteomes" id="UP000598174"/>
    </source>
</evidence>
<protein>
    <recommendedName>
        <fullName evidence="3">Aminoglycoside-2''-adenylyltransferase</fullName>
    </recommendedName>
</protein>
<sequence length="193" mass="21887">MIPDIDAWECWPPRLVAERLRGIGTPWYVAGGWAVDLHLGRVTREHEDLEIAVPRERFAMVAGRFPELAFWVAGSGRVVPATPAALEAEFQTWALDPAAEVWRFDVMREPHDGDTWISRRHASLRRPYASIVLTGPDGIPYLSPEVVLLFKAKHQRAKDEADFALLAPVLTGEQRRWLDDALDLVHPGHSWRD</sequence>
<dbReference type="RefSeq" id="WP_203822722.1">
    <property type="nucleotide sequence ID" value="NZ_BAAABP010000035.1"/>
</dbReference>
<name>A0A919ME13_9ACTN</name>
<proteinExistence type="predicted"/>
<dbReference type="SUPFAM" id="SSF81301">
    <property type="entry name" value="Nucleotidyltransferase"/>
    <property type="match status" value="1"/>
</dbReference>
<dbReference type="EMBL" id="BOMM01000083">
    <property type="protein sequence ID" value="GIE16381.1"/>
    <property type="molecule type" value="Genomic_DNA"/>
</dbReference>
<evidence type="ECO:0000313" key="1">
    <source>
        <dbReference type="EMBL" id="GIE16381.1"/>
    </source>
</evidence>
<dbReference type="AlphaFoldDB" id="A0A919ME13"/>
<keyword evidence="2" id="KW-1185">Reference proteome</keyword>
<dbReference type="Pfam" id="PF10706">
    <property type="entry name" value="Aminoglyc_resit"/>
    <property type="match status" value="1"/>
</dbReference>
<comment type="caution">
    <text evidence="1">The sequence shown here is derived from an EMBL/GenBank/DDBJ whole genome shotgun (WGS) entry which is preliminary data.</text>
</comment>
<accession>A0A919ME13</accession>
<organism evidence="1 2">
    <name type="scientific">Paractinoplanes ferrugineus</name>
    <dbReference type="NCBI Taxonomy" id="113564"/>
    <lineage>
        <taxon>Bacteria</taxon>
        <taxon>Bacillati</taxon>
        <taxon>Actinomycetota</taxon>
        <taxon>Actinomycetes</taxon>
        <taxon>Micromonosporales</taxon>
        <taxon>Micromonosporaceae</taxon>
        <taxon>Paractinoplanes</taxon>
    </lineage>
</organism>
<dbReference type="Gene3D" id="3.30.460.40">
    <property type="match status" value="1"/>
</dbReference>
<dbReference type="Proteomes" id="UP000598174">
    <property type="component" value="Unassembled WGS sequence"/>
</dbReference>
<dbReference type="InterPro" id="IPR043519">
    <property type="entry name" value="NT_sf"/>
</dbReference>
<reference evidence="1" key="1">
    <citation type="submission" date="2021-01" db="EMBL/GenBank/DDBJ databases">
        <title>Whole genome shotgun sequence of Actinoplanes ferrugineus NBRC 15555.</title>
        <authorList>
            <person name="Komaki H."/>
            <person name="Tamura T."/>
        </authorList>
    </citation>
    <scope>NUCLEOTIDE SEQUENCE</scope>
    <source>
        <strain evidence="1">NBRC 15555</strain>
    </source>
</reference>
<dbReference type="InterPro" id="IPR019646">
    <property type="entry name" value="Aminoglyc_AdlTrfase"/>
</dbReference>
<evidence type="ECO:0008006" key="3">
    <source>
        <dbReference type="Google" id="ProtNLM"/>
    </source>
</evidence>